<dbReference type="PANTHER" id="PTHR37463">
    <property type="entry name" value="GSL3115 PROTEIN"/>
    <property type="match status" value="1"/>
</dbReference>
<evidence type="ECO:0008006" key="3">
    <source>
        <dbReference type="Google" id="ProtNLM"/>
    </source>
</evidence>
<dbReference type="AlphaFoldDB" id="A0A2A4I2V1"/>
<keyword evidence="2" id="KW-1185">Reference proteome</keyword>
<accession>A0A2A4I2V1</accession>
<dbReference type="Proteomes" id="UP000218784">
    <property type="component" value="Unassembled WGS sequence"/>
</dbReference>
<proteinExistence type="predicted"/>
<reference evidence="1 2" key="1">
    <citation type="submission" date="2017-09" db="EMBL/GenBank/DDBJ databases">
        <title>Sphingomonas ginsenosidimutans KACC 14949, whole genome shotgun sequence.</title>
        <authorList>
            <person name="Feng G."/>
            <person name="Zhu H."/>
        </authorList>
    </citation>
    <scope>NUCLEOTIDE SEQUENCE [LARGE SCALE GENOMIC DNA]</scope>
    <source>
        <strain evidence="1 2">KACC 14949</strain>
    </source>
</reference>
<dbReference type="EMBL" id="NWVD01000001">
    <property type="protein sequence ID" value="PCG10237.1"/>
    <property type="molecule type" value="Genomic_DNA"/>
</dbReference>
<dbReference type="PIRSF" id="PIRSF037205">
    <property type="entry name" value="UCP037205"/>
    <property type="match status" value="1"/>
</dbReference>
<comment type="caution">
    <text evidence="1">The sequence shown here is derived from an EMBL/GenBank/DDBJ whole genome shotgun (WGS) entry which is preliminary data.</text>
</comment>
<sequence length="49" mass="5867">MAHRKPHLPEKTCASCHRPFAWRKKWARDWEQVKYCSDRCRGAGKRPSI</sequence>
<organism evidence="1 2">
    <name type="scientific">Sphingomonas ginsenosidimutans</name>
    <dbReference type="NCBI Taxonomy" id="862134"/>
    <lineage>
        <taxon>Bacteria</taxon>
        <taxon>Pseudomonadati</taxon>
        <taxon>Pseudomonadota</taxon>
        <taxon>Alphaproteobacteria</taxon>
        <taxon>Sphingomonadales</taxon>
        <taxon>Sphingomonadaceae</taxon>
        <taxon>Sphingomonas</taxon>
    </lineage>
</organism>
<gene>
    <name evidence="1" type="ORF">COA17_01935</name>
</gene>
<dbReference type="InterPro" id="IPR017136">
    <property type="entry name" value="UCP037205"/>
</dbReference>
<dbReference type="RefSeq" id="WP_096609847.1">
    <property type="nucleotide sequence ID" value="NZ_JAIEOT010000009.1"/>
</dbReference>
<protein>
    <recommendedName>
        <fullName evidence="3">DUF2256 domain-containing protein</fullName>
    </recommendedName>
</protein>
<dbReference type="PANTHER" id="PTHR37463:SF1">
    <property type="entry name" value="DUF2256 DOMAIN-CONTAINING PROTEIN"/>
    <property type="match status" value="1"/>
</dbReference>
<name>A0A2A4I2V1_9SPHN</name>
<evidence type="ECO:0000313" key="1">
    <source>
        <dbReference type="EMBL" id="PCG10237.1"/>
    </source>
</evidence>
<evidence type="ECO:0000313" key="2">
    <source>
        <dbReference type="Proteomes" id="UP000218784"/>
    </source>
</evidence>
<dbReference type="Pfam" id="PF10013">
    <property type="entry name" value="DUF2256"/>
    <property type="match status" value="1"/>
</dbReference>